<dbReference type="RefSeq" id="WP_270112555.1">
    <property type="nucleotide sequence ID" value="NZ_JAPZVP010000024.1"/>
</dbReference>
<evidence type="ECO:0000313" key="2">
    <source>
        <dbReference type="Proteomes" id="UP001146067"/>
    </source>
</evidence>
<keyword evidence="2" id="KW-1185">Reference proteome</keyword>
<proteinExistence type="predicted"/>
<dbReference type="AlphaFoldDB" id="A0A9X3STP3"/>
<dbReference type="EMBL" id="JAPZVP010000024">
    <property type="protein sequence ID" value="MDA1362474.1"/>
    <property type="molecule type" value="Genomic_DNA"/>
</dbReference>
<name>A0A9X3STP3_9ACTN</name>
<reference evidence="1" key="1">
    <citation type="submission" date="2022-12" db="EMBL/GenBank/DDBJ databases">
        <title>Gycomyces niveus sp.nov.,a novel actinomycete isolated from soil in Shouguan.</title>
        <authorList>
            <person name="Yang X."/>
        </authorList>
    </citation>
    <scope>NUCLEOTIDE SEQUENCE</scope>
    <source>
        <strain evidence="1">NEAU-A15</strain>
    </source>
</reference>
<comment type="caution">
    <text evidence="1">The sequence shown here is derived from an EMBL/GenBank/DDBJ whole genome shotgun (WGS) entry which is preliminary data.</text>
</comment>
<dbReference type="Proteomes" id="UP001146067">
    <property type="component" value="Unassembled WGS sequence"/>
</dbReference>
<evidence type="ECO:0000313" key="1">
    <source>
        <dbReference type="EMBL" id="MDA1362474.1"/>
    </source>
</evidence>
<protein>
    <submittedName>
        <fullName evidence="1">Uncharacterized protein</fullName>
    </submittedName>
</protein>
<organism evidence="1 2">
    <name type="scientific">Glycomyces luteolus</name>
    <dbReference type="NCBI Taxonomy" id="2670330"/>
    <lineage>
        <taxon>Bacteria</taxon>
        <taxon>Bacillati</taxon>
        <taxon>Actinomycetota</taxon>
        <taxon>Actinomycetes</taxon>
        <taxon>Glycomycetales</taxon>
        <taxon>Glycomycetaceae</taxon>
        <taxon>Glycomyces</taxon>
    </lineage>
</organism>
<accession>A0A9X3STP3</accession>
<gene>
    <name evidence="1" type="ORF">O1R50_22825</name>
</gene>
<sequence length="40" mass="4043">MTAHPLNSPRLGRRLFVAGSLSASGLGLACCGGEEDPDDA</sequence>